<evidence type="ECO:0000256" key="6">
    <source>
        <dbReference type="SAM" id="Phobius"/>
    </source>
</evidence>
<dbReference type="KEGG" id="ddr:Deide_3p02500"/>
<protein>
    <recommendedName>
        <fullName evidence="9">Cytochrome c oxidase assembly protein</fullName>
    </recommendedName>
</protein>
<dbReference type="HOGENOM" id="CLU_054944_2_0_0"/>
<dbReference type="EMBL" id="CP001117">
    <property type="protein sequence ID" value="ACO48215.1"/>
    <property type="molecule type" value="Genomic_DNA"/>
</dbReference>
<keyword evidence="2" id="KW-1003">Cell membrane</keyword>
<keyword evidence="4 6" id="KW-1133">Transmembrane helix</keyword>
<keyword evidence="8" id="KW-1185">Reference proteome</keyword>
<feature type="transmembrane region" description="Helical" evidence="6">
    <location>
        <begin position="82"/>
        <end position="102"/>
    </location>
</feature>
<evidence type="ECO:0008006" key="9">
    <source>
        <dbReference type="Google" id="ProtNLM"/>
    </source>
</evidence>
<evidence type="ECO:0000256" key="1">
    <source>
        <dbReference type="ARBA" id="ARBA00004651"/>
    </source>
</evidence>
<evidence type="ECO:0000256" key="5">
    <source>
        <dbReference type="ARBA" id="ARBA00023136"/>
    </source>
</evidence>
<name>C1D3Y6_DEIDV</name>
<dbReference type="InterPro" id="IPR019108">
    <property type="entry name" value="Caa3_assmbl_CtaG-rel"/>
</dbReference>
<dbReference type="Proteomes" id="UP000002208">
    <property type="component" value="Plasmid 3"/>
</dbReference>
<feature type="transmembrane region" description="Helical" evidence="6">
    <location>
        <begin position="44"/>
        <end position="62"/>
    </location>
</feature>
<comment type="subcellular location">
    <subcellularLocation>
        <location evidence="1">Cell membrane</location>
        <topology evidence="1">Multi-pass membrane protein</topology>
    </subcellularLocation>
</comment>
<feature type="transmembrane region" description="Helical" evidence="6">
    <location>
        <begin position="13"/>
        <end position="32"/>
    </location>
</feature>
<feature type="transmembrane region" description="Helical" evidence="6">
    <location>
        <begin position="155"/>
        <end position="179"/>
    </location>
</feature>
<feature type="transmembrane region" description="Helical" evidence="6">
    <location>
        <begin position="191"/>
        <end position="213"/>
    </location>
</feature>
<keyword evidence="7" id="KW-0614">Plasmid</keyword>
<gene>
    <name evidence="7" type="ordered locus">Deide_3p02500</name>
</gene>
<geneLocation type="plasmid" evidence="8">
    <name>pDeide3</name>
</geneLocation>
<sequence length="279" mass="30906">MHSRHSLTTDPEVFSLLGWGLLLILGALYLMMAARQRRKRQSWPVHRTASFILGLALLAWAFSPLQNALAHTSVRAHMRQHLVSGMFAPLALALGWPLTLLLRSLPVSSARRLIRWLHWPSMGLLTSPGSVLVLNVGGLYLLYLTPLYSHMLGSALLHTVVACHVVAAGFLYAVVLSGIEPVAVRTSFRARLVVLLLGTAAHAILAKVLYAGLWPRGTTDSPENLRAAAQLMYSWGDLAEVLLMGVAFWGWFQTQRRSQRRARPEAELPVEEGNTAWIR</sequence>
<reference evidence="7 8" key="1">
    <citation type="journal article" date="2009" name="PLoS Genet.">
        <title>Alliance of proteomics and genomics to unravel the specificities of Sahara bacterium Deinococcus deserti.</title>
        <authorList>
            <person name="de Groot A."/>
            <person name="Dulermo R."/>
            <person name="Ortet P."/>
            <person name="Blanchard L."/>
            <person name="Guerin P."/>
            <person name="Fernandez B."/>
            <person name="Vacherie B."/>
            <person name="Dossat C."/>
            <person name="Jolivet E."/>
            <person name="Siguier P."/>
            <person name="Chandler M."/>
            <person name="Barakat M."/>
            <person name="Dedieu A."/>
            <person name="Barbe V."/>
            <person name="Heulin T."/>
            <person name="Sommer S."/>
            <person name="Achouak W."/>
            <person name="Armengaud J."/>
        </authorList>
    </citation>
    <scope>NUCLEOTIDE SEQUENCE [LARGE SCALE GENOMIC DNA]</scope>
    <source>
        <strain evidence="8">DSM 17065 / CIP 109153 / LMG 22923 / VCD115</strain>
        <plasmid evidence="8">pDeide3</plasmid>
    </source>
</reference>
<dbReference type="GO" id="GO:0005886">
    <property type="term" value="C:plasma membrane"/>
    <property type="evidence" value="ECO:0007669"/>
    <property type="project" value="UniProtKB-SubCell"/>
</dbReference>
<dbReference type="OrthoDB" id="5024156at2"/>
<evidence type="ECO:0000256" key="3">
    <source>
        <dbReference type="ARBA" id="ARBA00022692"/>
    </source>
</evidence>
<evidence type="ECO:0000256" key="4">
    <source>
        <dbReference type="ARBA" id="ARBA00022989"/>
    </source>
</evidence>
<proteinExistence type="predicted"/>
<accession>C1D3Y6</accession>
<feature type="transmembrane region" description="Helical" evidence="6">
    <location>
        <begin position="123"/>
        <end position="143"/>
    </location>
</feature>
<dbReference type="RefSeq" id="WP_012695087.1">
    <property type="nucleotide sequence ID" value="NC_012528.1"/>
</dbReference>
<keyword evidence="3 6" id="KW-0812">Transmembrane</keyword>
<evidence type="ECO:0000313" key="8">
    <source>
        <dbReference type="Proteomes" id="UP000002208"/>
    </source>
</evidence>
<keyword evidence="5 6" id="KW-0472">Membrane</keyword>
<dbReference type="Pfam" id="PF09678">
    <property type="entry name" value="Caa3_CtaG"/>
    <property type="match status" value="1"/>
</dbReference>
<evidence type="ECO:0000313" key="7">
    <source>
        <dbReference type="EMBL" id="ACO48215.1"/>
    </source>
</evidence>
<organism evidence="7 8">
    <name type="scientific">Deinococcus deserti (strain DSM 17065 / CIP 109153 / LMG 22923 / VCD115)</name>
    <dbReference type="NCBI Taxonomy" id="546414"/>
    <lineage>
        <taxon>Bacteria</taxon>
        <taxon>Thermotogati</taxon>
        <taxon>Deinococcota</taxon>
        <taxon>Deinococci</taxon>
        <taxon>Deinococcales</taxon>
        <taxon>Deinococcaceae</taxon>
        <taxon>Deinococcus</taxon>
    </lineage>
</organism>
<feature type="transmembrane region" description="Helical" evidence="6">
    <location>
        <begin position="233"/>
        <end position="252"/>
    </location>
</feature>
<evidence type="ECO:0000256" key="2">
    <source>
        <dbReference type="ARBA" id="ARBA00022475"/>
    </source>
</evidence>
<dbReference type="AlphaFoldDB" id="C1D3Y6"/>